<keyword evidence="1" id="KW-0472">Membrane</keyword>
<sequence length="104" mass="11159">MQACPSGLILPCRRRFMSRLHLYMLRLRPPLLLWLISLFISLSGCRLLLLVLLLGGMAETTGTGGGGGQGMIGMRIVGGNPLFCFGLRGALGGLPYRVGLSLRS</sequence>
<gene>
    <name evidence="2" type="ORF">SAMN05216466_10979</name>
</gene>
<accession>A0A1G8BKQ8</accession>
<dbReference type="AlphaFoldDB" id="A0A1G8BKQ8"/>
<dbReference type="EMBL" id="FNCJ01000009">
    <property type="protein sequence ID" value="SDH33741.1"/>
    <property type="molecule type" value="Genomic_DNA"/>
</dbReference>
<name>A0A1G8BKQ8_9BURK</name>
<reference evidence="2 3" key="1">
    <citation type="submission" date="2016-10" db="EMBL/GenBank/DDBJ databases">
        <authorList>
            <person name="de Groot N.N."/>
        </authorList>
    </citation>
    <scope>NUCLEOTIDE SEQUENCE [LARGE SCALE GENOMIC DNA]</scope>
    <source>
        <strain evidence="2 3">LMG 2247</strain>
    </source>
</reference>
<dbReference type="Proteomes" id="UP000199706">
    <property type="component" value="Unassembled WGS sequence"/>
</dbReference>
<evidence type="ECO:0000256" key="1">
    <source>
        <dbReference type="SAM" id="Phobius"/>
    </source>
</evidence>
<proteinExistence type="predicted"/>
<protein>
    <submittedName>
        <fullName evidence="2">Uncharacterized protein</fullName>
    </submittedName>
</protein>
<organism evidence="2 3">
    <name type="scientific">Paraburkholderia phenazinium</name>
    <dbReference type="NCBI Taxonomy" id="60549"/>
    <lineage>
        <taxon>Bacteria</taxon>
        <taxon>Pseudomonadati</taxon>
        <taxon>Pseudomonadota</taxon>
        <taxon>Betaproteobacteria</taxon>
        <taxon>Burkholderiales</taxon>
        <taxon>Burkholderiaceae</taxon>
        <taxon>Paraburkholderia</taxon>
    </lineage>
</organism>
<keyword evidence="1" id="KW-0812">Transmembrane</keyword>
<evidence type="ECO:0000313" key="2">
    <source>
        <dbReference type="EMBL" id="SDH33741.1"/>
    </source>
</evidence>
<feature type="transmembrane region" description="Helical" evidence="1">
    <location>
        <begin position="31"/>
        <end position="54"/>
    </location>
</feature>
<keyword evidence="1" id="KW-1133">Transmembrane helix</keyword>
<evidence type="ECO:0000313" key="3">
    <source>
        <dbReference type="Proteomes" id="UP000199706"/>
    </source>
</evidence>